<evidence type="ECO:0000313" key="1">
    <source>
        <dbReference type="EMBL" id="MEA3571294.1"/>
    </source>
</evidence>
<evidence type="ECO:0000313" key="2">
    <source>
        <dbReference type="Proteomes" id="UP001292216"/>
    </source>
</evidence>
<protein>
    <submittedName>
        <fullName evidence="1">Uncharacterized protein</fullName>
    </submittedName>
</protein>
<sequence>MSSLIEELYTGHILPDEMIVSRDPKYRPLCRQISELTESWRKKLTEEEFSELEYLMDLQAQANDMHSMAVFKYGFRLGASLLTEVLTGTDELVRHPLTP</sequence>
<proteinExistence type="predicted"/>
<dbReference type="RefSeq" id="WP_323077902.1">
    <property type="nucleotide sequence ID" value="NZ_CBCSKM010000029.1"/>
</dbReference>
<dbReference type="InterPro" id="IPR049215">
    <property type="entry name" value="DUF6809"/>
</dbReference>
<comment type="caution">
    <text evidence="1">The sequence shown here is derived from an EMBL/GenBank/DDBJ whole genome shotgun (WGS) entry which is preliminary data.</text>
</comment>
<dbReference type="Pfam" id="PF20648">
    <property type="entry name" value="DUF6809"/>
    <property type="match status" value="1"/>
</dbReference>
<dbReference type="Proteomes" id="UP001292216">
    <property type="component" value="Unassembled WGS sequence"/>
</dbReference>
<organism evidence="1 2">
    <name type="scientific">Paenibacillus phoenicis</name>
    <dbReference type="NCBI Taxonomy" id="554117"/>
    <lineage>
        <taxon>Bacteria</taxon>
        <taxon>Bacillati</taxon>
        <taxon>Bacillota</taxon>
        <taxon>Bacilli</taxon>
        <taxon>Bacillales</taxon>
        <taxon>Paenibacillaceae</taxon>
        <taxon>Paenibacillus</taxon>
    </lineage>
</organism>
<accession>A0ABU5PNQ9</accession>
<gene>
    <name evidence="1" type="ORF">U9M73_15170</name>
</gene>
<dbReference type="EMBL" id="JAYERP010000001">
    <property type="protein sequence ID" value="MEA3571294.1"/>
    <property type="molecule type" value="Genomic_DNA"/>
</dbReference>
<name>A0ABU5PNQ9_9BACL</name>
<keyword evidence="2" id="KW-1185">Reference proteome</keyword>
<reference evidence="1 2" key="1">
    <citation type="submission" date="2023-12" db="EMBL/GenBank/DDBJ databases">
        <title>Whole genome sequencing of Paenibacillus phoenicis isolated from the Phoenix Mars Lander spacecraft assembly facility.</title>
        <authorList>
            <person name="Garcia A."/>
            <person name="Venkateswaran K."/>
        </authorList>
    </citation>
    <scope>NUCLEOTIDE SEQUENCE [LARGE SCALE GENOMIC DNA]</scope>
    <source>
        <strain evidence="1 2">3PO2SA</strain>
    </source>
</reference>